<dbReference type="EMBL" id="JALJOS010000004">
    <property type="protein sequence ID" value="KAK9840251.1"/>
    <property type="molecule type" value="Genomic_DNA"/>
</dbReference>
<proteinExistence type="predicted"/>
<feature type="compositionally biased region" description="Low complexity" evidence="1">
    <location>
        <begin position="389"/>
        <end position="402"/>
    </location>
</feature>
<dbReference type="InterPro" id="IPR029058">
    <property type="entry name" value="AB_hydrolase_fold"/>
</dbReference>
<feature type="compositionally biased region" description="Pro residues" evidence="1">
    <location>
        <begin position="318"/>
        <end position="327"/>
    </location>
</feature>
<dbReference type="Proteomes" id="UP001438707">
    <property type="component" value="Unassembled WGS sequence"/>
</dbReference>
<sequence>MRPDRQVAAALEHFLNTAGWTVDHLYASFAHRAGLTQPYFRQGWGDLSIIDFAEDAKLLNNWPPQAFDLKLNWKRKRQGQQRGVPFELLEASFRTPCNGRLYDALPEPSRTARIHFLRPVREADWKGCVVHLAGTGDHTFHRRIRLGYPLLPQGIATMALESPFYGKRRPQGQQGAKLGRVSDLLTLGRATIEESLCLLNWAQHHGFPKLGMSGFSMGGVHASMVAGLFPGPVACIPLLAPRSAAVAFCQGALWDATAWQPFASSTDEKQHEILDTLARAVQPNEVTQAAQHALSPLLPAPLSSPRPSAEQSQEWPFSQPPQRPSMTPPVASLFDQIRHAAAEQSAPGAPAADKAALEDNLPEPSSATSSSLLAENGNAAYIGDSTCLSSSSSSNNSSSSSSHDVASQAHDRSRGEERQKRPGQTEPHPSFDVNSSSSSSRTMPLPGDACWQDAVWDRCSTQSAAGSKSMLLSMSDDADHEAERGVRQALASAWQHAKGWRREQACLRLAQVLETYTDITRFPRPRLPEAAILVAATNDAFVASSSVQQLANYWQGCEVRWVSGGHVLAFLSHQEAFRQAISDAMARLPTGDHLSAAPLVQSQ</sequence>
<reference evidence="2 3" key="1">
    <citation type="journal article" date="2024" name="Nat. Commun.">
        <title>Phylogenomics reveals the evolutionary origins of lichenization in chlorophyte algae.</title>
        <authorList>
            <person name="Puginier C."/>
            <person name="Libourel C."/>
            <person name="Otte J."/>
            <person name="Skaloud P."/>
            <person name="Haon M."/>
            <person name="Grisel S."/>
            <person name="Petersen M."/>
            <person name="Berrin J.G."/>
            <person name="Delaux P.M."/>
            <person name="Dal Grande F."/>
            <person name="Keller J."/>
        </authorList>
    </citation>
    <scope>NUCLEOTIDE SEQUENCE [LARGE SCALE GENOMIC DNA]</scope>
    <source>
        <strain evidence="2 3">SAG 2145</strain>
    </source>
</reference>
<feature type="region of interest" description="Disordered" evidence="1">
    <location>
        <begin position="387"/>
        <end position="445"/>
    </location>
</feature>
<feature type="region of interest" description="Disordered" evidence="1">
    <location>
        <begin position="297"/>
        <end position="329"/>
    </location>
</feature>
<dbReference type="InterPro" id="IPR019149">
    <property type="entry name" value="ABHD18"/>
</dbReference>
<gene>
    <name evidence="2" type="ORF">WJX74_006137</name>
</gene>
<protein>
    <submittedName>
        <fullName evidence="2">Uncharacterized protein</fullName>
    </submittedName>
</protein>
<evidence type="ECO:0000256" key="1">
    <source>
        <dbReference type="SAM" id="MobiDB-lite"/>
    </source>
</evidence>
<evidence type="ECO:0000313" key="3">
    <source>
        <dbReference type="Proteomes" id="UP001438707"/>
    </source>
</evidence>
<dbReference type="Pfam" id="PF09752">
    <property type="entry name" value="ABHD18"/>
    <property type="match status" value="1"/>
</dbReference>
<dbReference type="AlphaFoldDB" id="A0AAW1S487"/>
<evidence type="ECO:0000313" key="2">
    <source>
        <dbReference type="EMBL" id="KAK9840251.1"/>
    </source>
</evidence>
<dbReference type="SUPFAM" id="SSF53474">
    <property type="entry name" value="alpha/beta-Hydrolases"/>
    <property type="match status" value="1"/>
</dbReference>
<dbReference type="PANTHER" id="PTHR13617:SF14">
    <property type="entry name" value="PROTEIN ABHD18"/>
    <property type="match status" value="1"/>
</dbReference>
<feature type="compositionally biased region" description="Basic and acidic residues" evidence="1">
    <location>
        <begin position="409"/>
        <end position="420"/>
    </location>
</feature>
<name>A0AAW1S487_9CHLO</name>
<dbReference type="PANTHER" id="PTHR13617">
    <property type="entry name" value="PROTEIN ABHD18"/>
    <property type="match status" value="1"/>
</dbReference>
<dbReference type="Gene3D" id="3.40.50.1820">
    <property type="entry name" value="alpha/beta hydrolase"/>
    <property type="match status" value="2"/>
</dbReference>
<comment type="caution">
    <text evidence="2">The sequence shown here is derived from an EMBL/GenBank/DDBJ whole genome shotgun (WGS) entry which is preliminary data.</text>
</comment>
<organism evidence="2 3">
    <name type="scientific">Apatococcus lobatus</name>
    <dbReference type="NCBI Taxonomy" id="904363"/>
    <lineage>
        <taxon>Eukaryota</taxon>
        <taxon>Viridiplantae</taxon>
        <taxon>Chlorophyta</taxon>
        <taxon>core chlorophytes</taxon>
        <taxon>Trebouxiophyceae</taxon>
        <taxon>Chlorellales</taxon>
        <taxon>Chlorellaceae</taxon>
        <taxon>Apatococcus</taxon>
    </lineage>
</organism>
<keyword evidence="3" id="KW-1185">Reference proteome</keyword>
<accession>A0AAW1S487</accession>